<dbReference type="PROSITE" id="PS01081">
    <property type="entry name" value="HTH_TETR_1"/>
    <property type="match status" value="1"/>
</dbReference>
<protein>
    <submittedName>
        <fullName evidence="6">TetR/AcrR family transcriptional regulator</fullName>
    </submittedName>
</protein>
<sequence length="208" mass="23131">MKPLDPNPVSNTEKNSQDPYVQRILEAARELFIASGLEAVSMHAIAKRAGIGQGSLYRRFSDKGEICSMLLRDSTERFLTGLEHELAFPESGSDALGHLRSSIGRIVDFIEQHAELLQLIKSEFTGKKQLTQFEHPFFRRLNDFLKELLRRAAASGEIPAIDPQFTATALIAVLSPDLYLFQQKQYGSTKEQITAGILALFVGGLQPL</sequence>
<evidence type="ECO:0000256" key="4">
    <source>
        <dbReference type="PROSITE-ProRule" id="PRU00335"/>
    </source>
</evidence>
<evidence type="ECO:0000256" key="2">
    <source>
        <dbReference type="ARBA" id="ARBA00023125"/>
    </source>
</evidence>
<dbReference type="RefSeq" id="WP_206104572.1">
    <property type="nucleotide sequence ID" value="NZ_CP070969.1"/>
</dbReference>
<dbReference type="SUPFAM" id="SSF48498">
    <property type="entry name" value="Tetracyclin repressor-like, C-terminal domain"/>
    <property type="match status" value="1"/>
</dbReference>
<accession>A0ABX7LGB1</accession>
<dbReference type="InterPro" id="IPR050109">
    <property type="entry name" value="HTH-type_TetR-like_transc_reg"/>
</dbReference>
<dbReference type="InterPro" id="IPR036271">
    <property type="entry name" value="Tet_transcr_reg_TetR-rel_C_sf"/>
</dbReference>
<evidence type="ECO:0000313" key="6">
    <source>
        <dbReference type="EMBL" id="QSF47135.1"/>
    </source>
</evidence>
<gene>
    <name evidence="6" type="ORF">JRJ22_11505</name>
</gene>
<dbReference type="PROSITE" id="PS50977">
    <property type="entry name" value="HTH_TETR_2"/>
    <property type="match status" value="1"/>
</dbReference>
<evidence type="ECO:0000313" key="7">
    <source>
        <dbReference type="Proteomes" id="UP000663452"/>
    </source>
</evidence>
<name>A0ABX7LGB1_9BACL</name>
<keyword evidence="3" id="KW-0804">Transcription</keyword>
<dbReference type="Pfam" id="PF00440">
    <property type="entry name" value="TetR_N"/>
    <property type="match status" value="1"/>
</dbReference>
<proteinExistence type="predicted"/>
<keyword evidence="2 4" id="KW-0238">DNA-binding</keyword>
<dbReference type="PANTHER" id="PTHR30055:SF234">
    <property type="entry name" value="HTH-TYPE TRANSCRIPTIONAL REGULATOR BETI"/>
    <property type="match status" value="1"/>
</dbReference>
<dbReference type="InterPro" id="IPR009057">
    <property type="entry name" value="Homeodomain-like_sf"/>
</dbReference>
<dbReference type="Proteomes" id="UP000663452">
    <property type="component" value="Chromosome"/>
</dbReference>
<organism evidence="6 7">
    <name type="scientific">Paenibacillus tianjinensis</name>
    <dbReference type="NCBI Taxonomy" id="2810347"/>
    <lineage>
        <taxon>Bacteria</taxon>
        <taxon>Bacillati</taxon>
        <taxon>Bacillota</taxon>
        <taxon>Bacilli</taxon>
        <taxon>Bacillales</taxon>
        <taxon>Paenibacillaceae</taxon>
        <taxon>Paenibacillus</taxon>
    </lineage>
</organism>
<dbReference type="InterPro" id="IPR001647">
    <property type="entry name" value="HTH_TetR"/>
</dbReference>
<keyword evidence="1" id="KW-0805">Transcription regulation</keyword>
<dbReference type="SUPFAM" id="SSF46689">
    <property type="entry name" value="Homeodomain-like"/>
    <property type="match status" value="1"/>
</dbReference>
<reference evidence="6 7" key="1">
    <citation type="submission" date="2021-02" db="EMBL/GenBank/DDBJ databases">
        <title>Paenibacillus tianjinensis sp. nov.</title>
        <authorList>
            <person name="Liu H."/>
        </authorList>
    </citation>
    <scope>NUCLEOTIDE SEQUENCE [LARGE SCALE GENOMIC DNA]</scope>
    <source>
        <strain evidence="6 7">TB2019</strain>
    </source>
</reference>
<evidence type="ECO:0000256" key="3">
    <source>
        <dbReference type="ARBA" id="ARBA00023163"/>
    </source>
</evidence>
<evidence type="ECO:0000256" key="1">
    <source>
        <dbReference type="ARBA" id="ARBA00023015"/>
    </source>
</evidence>
<dbReference type="EMBL" id="CP070969">
    <property type="protein sequence ID" value="QSF47135.1"/>
    <property type="molecule type" value="Genomic_DNA"/>
</dbReference>
<dbReference type="PRINTS" id="PR00455">
    <property type="entry name" value="HTHTETR"/>
</dbReference>
<feature type="domain" description="HTH tetR-type" evidence="5">
    <location>
        <begin position="18"/>
        <end position="78"/>
    </location>
</feature>
<dbReference type="InterPro" id="IPR023772">
    <property type="entry name" value="DNA-bd_HTH_TetR-type_CS"/>
</dbReference>
<dbReference type="Gene3D" id="1.10.357.10">
    <property type="entry name" value="Tetracycline Repressor, domain 2"/>
    <property type="match status" value="1"/>
</dbReference>
<keyword evidence="7" id="KW-1185">Reference proteome</keyword>
<feature type="DNA-binding region" description="H-T-H motif" evidence="4">
    <location>
        <begin position="41"/>
        <end position="60"/>
    </location>
</feature>
<dbReference type="PANTHER" id="PTHR30055">
    <property type="entry name" value="HTH-TYPE TRANSCRIPTIONAL REGULATOR RUTR"/>
    <property type="match status" value="1"/>
</dbReference>
<evidence type="ECO:0000259" key="5">
    <source>
        <dbReference type="PROSITE" id="PS50977"/>
    </source>
</evidence>